<evidence type="ECO:0000313" key="3">
    <source>
        <dbReference type="EMBL" id="PIX33627.1"/>
    </source>
</evidence>
<dbReference type="InterPro" id="IPR018317">
    <property type="entry name" value="QueC"/>
</dbReference>
<gene>
    <name evidence="5" type="ORF">CO097_00410</name>
    <name evidence="4" type="ORF">COZ07_05460</name>
    <name evidence="3" type="ORF">COZ58_06895</name>
</gene>
<feature type="active site" description="Nucleophile and sulfur donor" evidence="2">
    <location>
        <position position="175"/>
    </location>
</feature>
<dbReference type="PANTHER" id="PTHR43169:SF2">
    <property type="entry name" value="NAD_GMP SYNTHASE DOMAIN-CONTAINING PROTEIN"/>
    <property type="match status" value="1"/>
</dbReference>
<keyword evidence="1" id="KW-0671">Queuosine biosynthesis</keyword>
<evidence type="ECO:0000313" key="4">
    <source>
        <dbReference type="EMBL" id="PIY32510.1"/>
    </source>
</evidence>
<reference evidence="3" key="1">
    <citation type="submission" date="2017-09" db="EMBL/GenBank/DDBJ databases">
        <title>Depth-based differentiation of microbial function through sediment-hosted aquifers and enrichment of novel symbionts in the deep terrestrial subsurface.</title>
        <authorList>
            <person name="Probst A.J."/>
            <person name="Ladd B."/>
            <person name="Jarett J.K."/>
            <person name="Geller-Mcgrath D.E."/>
            <person name="Sieber C.M.K."/>
            <person name="Emerson J.B."/>
            <person name="Anantharaman K."/>
            <person name="Thomas B.C."/>
            <person name="Malmstrom R."/>
            <person name="Stieglmeier M."/>
            <person name="Klingl A."/>
            <person name="Woyke T."/>
            <person name="Ryan C.M."/>
            <person name="Banfield J.F."/>
        </authorList>
    </citation>
    <scope>NUCLEOTIDE SEQUENCE</scope>
    <source>
        <strain evidence="3">CG_4_8_14_3_um_filter_34_18</strain>
    </source>
</reference>
<dbReference type="PANTHER" id="PTHR43169">
    <property type="entry name" value="EXSB FAMILY PROTEIN"/>
    <property type="match status" value="1"/>
</dbReference>
<dbReference type="InterPro" id="IPR005232">
    <property type="entry name" value="LarE"/>
</dbReference>
<dbReference type="Proteomes" id="UP000231493">
    <property type="component" value="Unassembled WGS sequence"/>
</dbReference>
<accession>A0A2M7PPG4</accession>
<evidence type="ECO:0000313" key="6">
    <source>
        <dbReference type="Proteomes" id="UP000228560"/>
    </source>
</evidence>
<dbReference type="EMBL" id="PFIP01000140">
    <property type="protein sequence ID" value="PIX33627.1"/>
    <property type="molecule type" value="Genomic_DNA"/>
</dbReference>
<dbReference type="NCBIfam" id="TIGR00268">
    <property type="entry name" value="ATP-dependent sacrificial sulfur transferase LarE"/>
    <property type="match status" value="1"/>
</dbReference>
<dbReference type="EMBL" id="PFTV01000008">
    <property type="protein sequence ID" value="PJB58103.1"/>
    <property type="molecule type" value="Genomic_DNA"/>
</dbReference>
<dbReference type="Gene3D" id="3.40.50.620">
    <property type="entry name" value="HUPs"/>
    <property type="match status" value="1"/>
</dbReference>
<dbReference type="AlphaFoldDB" id="A0A2M8CG96"/>
<comment type="caution">
    <text evidence="5">The sequence shown here is derived from an EMBL/GenBank/DDBJ whole genome shotgun (WGS) entry which is preliminary data.</text>
</comment>
<dbReference type="EMBL" id="PFKO01000210">
    <property type="protein sequence ID" value="PIY32510.1"/>
    <property type="molecule type" value="Genomic_DNA"/>
</dbReference>
<dbReference type="InterPro" id="IPR052188">
    <property type="entry name" value="Ni-pincer_cofactor_biosynth"/>
</dbReference>
<dbReference type="InterPro" id="IPR014729">
    <property type="entry name" value="Rossmann-like_a/b/a_fold"/>
</dbReference>
<evidence type="ECO:0000256" key="1">
    <source>
        <dbReference type="ARBA" id="ARBA00022785"/>
    </source>
</evidence>
<evidence type="ECO:0000313" key="7">
    <source>
        <dbReference type="Proteomes" id="UP000230646"/>
    </source>
</evidence>
<organism evidence="5 6">
    <name type="scientific">Candidatus Infernicultor aquiphilus</name>
    <dbReference type="NCBI Taxonomy" id="1805029"/>
    <lineage>
        <taxon>Bacteria</taxon>
        <taxon>Pseudomonadati</taxon>
        <taxon>Atribacterota</taxon>
        <taxon>Candidatus Phoenicimicrobiia</taxon>
        <taxon>Candidatus Pheonicimicrobiales</taxon>
        <taxon>Candidatus Phoenicimicrobiaceae</taxon>
        <taxon>Candidatus Infernicultor</taxon>
    </lineage>
</organism>
<dbReference type="Proteomes" id="UP000228560">
    <property type="component" value="Unassembled WGS sequence"/>
</dbReference>
<dbReference type="GO" id="GO:0016783">
    <property type="term" value="F:sulfurtransferase activity"/>
    <property type="evidence" value="ECO:0007669"/>
    <property type="project" value="InterPro"/>
</dbReference>
<dbReference type="CDD" id="cd01990">
    <property type="entry name" value="LarE-like"/>
    <property type="match status" value="1"/>
</dbReference>
<dbReference type="SUPFAM" id="SSF52402">
    <property type="entry name" value="Adenine nucleotide alpha hydrolases-like"/>
    <property type="match status" value="1"/>
</dbReference>
<name>A0A2M8CG96_9BACT</name>
<dbReference type="Proteomes" id="UP000230646">
    <property type="component" value="Unassembled WGS sequence"/>
</dbReference>
<accession>A0A2M7K658</accession>
<dbReference type="GO" id="GO:0008616">
    <property type="term" value="P:tRNA queuosine(34) biosynthetic process"/>
    <property type="evidence" value="ECO:0007669"/>
    <property type="project" value="UniProtKB-KW"/>
</dbReference>
<dbReference type="Pfam" id="PF06508">
    <property type="entry name" value="QueC"/>
    <property type="match status" value="1"/>
</dbReference>
<sequence length="273" mass="31422">MLREEKLKNLGKILSEMKSVLVAYSGGVDSTFLLKIAEEELGDKVLAVTMRSEIHPLSEMIVAQKMAQKIGVKHLIIKTNILSRKEFVKNPPERCYLCKKELFSQIKEIAKEHNLNFVVDGSNYDDLGDYRPGRKAIKELKIRSPLQEVLLTKDDIRLLSKEMDLPTWNKPSNSCLATRIPYGDKITLEKLGRIGQAEEFIHHLGIEQVRVRCHHNLARIEVRPKDLLLLREEDLRKKIITKLKKWGFIYITLDLQGYRSGSMEESIGEKSED</sequence>
<evidence type="ECO:0000313" key="5">
    <source>
        <dbReference type="EMBL" id="PJB58103.1"/>
    </source>
</evidence>
<proteinExistence type="predicted"/>
<accession>A0A2M8CG96</accession>
<protein>
    <submittedName>
        <fullName evidence="5">TIGR00268 family protein</fullName>
    </submittedName>
</protein>
<reference evidence="6 7" key="2">
    <citation type="submission" date="2017-09" db="EMBL/GenBank/DDBJ databases">
        <title>Depth-based differentiation of microbial function through sediment-hosted aquifers and enrichment of novel symbionts in the deep terrestrial subsurface.</title>
        <authorList>
            <person name="Probst A.J."/>
            <person name="Ladd B."/>
            <person name="Jarett J.K."/>
            <person name="Geller-Mcgrath D.E."/>
            <person name="Sieber C.M."/>
            <person name="Emerson J.B."/>
            <person name="Anantharaman K."/>
            <person name="Thomas B.C."/>
            <person name="Malmstrom R."/>
            <person name="Stieglmeier M."/>
            <person name="Klingl A."/>
            <person name="Woyke T."/>
            <person name="Ryan C.M."/>
            <person name="Banfield J.F."/>
        </authorList>
    </citation>
    <scope>NUCLEOTIDE SEQUENCE [LARGE SCALE GENOMIC DNA]</scope>
    <source>
        <strain evidence="4">CG_4_10_14_3_um_filter_34_13</strain>
        <strain evidence="5">CG_4_9_14_3_um_filter_33_16</strain>
    </source>
</reference>
<dbReference type="PIRSF" id="PIRSF006661">
    <property type="entry name" value="PP-lp_UCP006661"/>
    <property type="match status" value="1"/>
</dbReference>
<evidence type="ECO:0000256" key="2">
    <source>
        <dbReference type="PIRSR" id="PIRSR006661-1"/>
    </source>
</evidence>